<gene>
    <name evidence="1" type="ORF">L0668_15035</name>
</gene>
<evidence type="ECO:0000313" key="2">
    <source>
        <dbReference type="Proteomes" id="UP001521137"/>
    </source>
</evidence>
<accession>A0ABS9DBP6</accession>
<organism evidence="1 2">
    <name type="scientific">Paraglaciecola algarum</name>
    <dbReference type="NCBI Taxonomy" id="3050085"/>
    <lineage>
        <taxon>Bacteria</taxon>
        <taxon>Pseudomonadati</taxon>
        <taxon>Pseudomonadota</taxon>
        <taxon>Gammaproteobacteria</taxon>
        <taxon>Alteromonadales</taxon>
        <taxon>Alteromonadaceae</taxon>
        <taxon>Paraglaciecola</taxon>
    </lineage>
</organism>
<sequence length="190" mass="22078">MSMPSIDLNCVKCDGIWNESITWGPHLYVHEGLKVSINRELVWCKSCDSFTPVELFEQNDVLSQFNEIRQELDRLLAYPILQVISKSRRYRIKDYQNQLSELALKLYIYSKRLGSEKCLSCESTDLIEFKNDYSLDYQSGLYRGMKKTGFSHPNCGGEIIAIPNPIRFNRRYTPKLYDIEGLALPNNDSF</sequence>
<reference evidence="1 2" key="1">
    <citation type="submission" date="2022-01" db="EMBL/GenBank/DDBJ databases">
        <title>Paraglaciecola sp. G1-23.</title>
        <authorList>
            <person name="Jin M.S."/>
            <person name="Han D.M."/>
            <person name="Kim H.M."/>
            <person name="Jeon C.O."/>
        </authorList>
    </citation>
    <scope>NUCLEOTIDE SEQUENCE [LARGE SCALE GENOMIC DNA]</scope>
    <source>
        <strain evidence="1 2">G1-23</strain>
    </source>
</reference>
<proteinExistence type="predicted"/>
<name>A0ABS9DBP6_9ALTE</name>
<evidence type="ECO:0008006" key="3">
    <source>
        <dbReference type="Google" id="ProtNLM"/>
    </source>
</evidence>
<dbReference type="RefSeq" id="WP_235313534.1">
    <property type="nucleotide sequence ID" value="NZ_JAKGAS010000008.1"/>
</dbReference>
<comment type="caution">
    <text evidence="1">The sequence shown here is derived from an EMBL/GenBank/DDBJ whole genome shotgun (WGS) entry which is preliminary data.</text>
</comment>
<protein>
    <recommendedName>
        <fullName evidence="3">C2H2-type domain-containing protein</fullName>
    </recommendedName>
</protein>
<dbReference type="Proteomes" id="UP001521137">
    <property type="component" value="Unassembled WGS sequence"/>
</dbReference>
<dbReference type="EMBL" id="JAKGAS010000008">
    <property type="protein sequence ID" value="MCF2949433.1"/>
    <property type="molecule type" value="Genomic_DNA"/>
</dbReference>
<keyword evidence="2" id="KW-1185">Reference proteome</keyword>
<evidence type="ECO:0000313" key="1">
    <source>
        <dbReference type="EMBL" id="MCF2949433.1"/>
    </source>
</evidence>